<evidence type="ECO:0000256" key="1">
    <source>
        <dbReference type="SAM" id="Coils"/>
    </source>
</evidence>
<reference evidence="2" key="2">
    <citation type="submission" date="2023-06" db="EMBL/GenBank/DDBJ databases">
        <authorList>
            <person name="Zeman M."/>
            <person name="Kubasova T."/>
            <person name="Jahodarova E."/>
            <person name="Nykrynova M."/>
            <person name="Rychlik I."/>
        </authorList>
    </citation>
    <scope>NUCLEOTIDE SEQUENCE</scope>
    <source>
        <strain evidence="2">153_Feed</strain>
    </source>
</reference>
<comment type="caution">
    <text evidence="2">The sequence shown here is derived from an EMBL/GenBank/DDBJ whole genome shotgun (WGS) entry which is preliminary data.</text>
</comment>
<gene>
    <name evidence="2" type="ORF">QUW25_09015</name>
</gene>
<dbReference type="RefSeq" id="WP_289511881.1">
    <property type="nucleotide sequence ID" value="NZ_JAUDEA010000018.1"/>
</dbReference>
<keyword evidence="1" id="KW-0175">Coiled coil</keyword>
<proteinExistence type="predicted"/>
<keyword evidence="3" id="KW-1185">Reference proteome</keyword>
<organism evidence="2 3">
    <name type="scientific">Thermophilibacter provencensis</name>
    <dbReference type="NCBI Taxonomy" id="1852386"/>
    <lineage>
        <taxon>Bacteria</taxon>
        <taxon>Bacillati</taxon>
        <taxon>Actinomycetota</taxon>
        <taxon>Coriobacteriia</taxon>
        <taxon>Coriobacteriales</taxon>
        <taxon>Atopobiaceae</taxon>
        <taxon>Thermophilibacter</taxon>
    </lineage>
</organism>
<sequence length="62" mass="7318">MDIPRWPYLKFNELGGTSIWFTGVPDPPCDVPDVEEKVEEATEKIRRLELRLQERSDDTRRS</sequence>
<evidence type="ECO:0000313" key="2">
    <source>
        <dbReference type="EMBL" id="MDM8271804.1"/>
    </source>
</evidence>
<feature type="coiled-coil region" evidence="1">
    <location>
        <begin position="31"/>
        <end position="58"/>
    </location>
</feature>
<evidence type="ECO:0000313" key="3">
    <source>
        <dbReference type="Proteomes" id="UP001529256"/>
    </source>
</evidence>
<dbReference type="Proteomes" id="UP001529256">
    <property type="component" value="Unassembled WGS sequence"/>
</dbReference>
<accession>A0ABT7V5C3</accession>
<reference evidence="2" key="1">
    <citation type="submission" date="2023-06" db="EMBL/GenBank/DDBJ databases">
        <title>Identification and characterization of horizontal gene transfer across gut microbiota members of farm animals based on homology search.</title>
        <authorList>
            <person name="Schwarzerova J."/>
            <person name="Nykrynova M."/>
            <person name="Jureckova K."/>
            <person name="Cejkova D."/>
            <person name="Rychlik I."/>
        </authorList>
    </citation>
    <scope>NUCLEOTIDE SEQUENCE</scope>
    <source>
        <strain evidence="2">153_Feed</strain>
    </source>
</reference>
<name>A0ABT7V5C3_9ACTN</name>
<protein>
    <submittedName>
        <fullName evidence="2">Uncharacterized protein</fullName>
    </submittedName>
</protein>
<dbReference type="EMBL" id="JAUDEA010000018">
    <property type="protein sequence ID" value="MDM8271804.1"/>
    <property type="molecule type" value="Genomic_DNA"/>
</dbReference>